<dbReference type="InterPro" id="IPR042097">
    <property type="entry name" value="Aminopeptidase_N-like_N_sf"/>
</dbReference>
<dbReference type="PANTHER" id="PTHR11533">
    <property type="entry name" value="PROTEASE M1 ZINC METALLOPROTEASE"/>
    <property type="match status" value="1"/>
</dbReference>
<comment type="cofactor">
    <cofactor evidence="9">
        <name>Zn(2+)</name>
        <dbReference type="ChEBI" id="CHEBI:29105"/>
    </cofactor>
    <text evidence="9">Binds 1 zinc ion per subunit.</text>
</comment>
<dbReference type="InterPro" id="IPR014782">
    <property type="entry name" value="Peptidase_M1_dom"/>
</dbReference>
<keyword evidence="10" id="KW-0732">Signal</keyword>
<dbReference type="SUPFAM" id="SSF63737">
    <property type="entry name" value="Leukotriene A4 hydrolase N-terminal domain"/>
    <property type="match status" value="1"/>
</dbReference>
<reference evidence="14 15" key="1">
    <citation type="submission" date="2020-08" db="EMBL/GenBank/DDBJ databases">
        <title>Exploring microbial biodiversity for novel pathways involved in the catabolism of aromatic compounds derived from lignin.</title>
        <authorList>
            <person name="Elkins J."/>
        </authorList>
    </citation>
    <scope>NUCLEOTIDE SEQUENCE [LARGE SCALE GENOMIC DNA]</scope>
    <source>
        <strain evidence="14 15">B1D3A</strain>
    </source>
</reference>
<dbReference type="Gene3D" id="2.60.40.1910">
    <property type="match status" value="1"/>
</dbReference>
<evidence type="ECO:0000259" key="13">
    <source>
        <dbReference type="Pfam" id="PF17900"/>
    </source>
</evidence>
<evidence type="ECO:0000256" key="2">
    <source>
        <dbReference type="ARBA" id="ARBA00010136"/>
    </source>
</evidence>
<feature type="domain" description="Aminopeptidase N-like N-terminal" evidence="13">
    <location>
        <begin position="43"/>
        <end position="218"/>
    </location>
</feature>
<evidence type="ECO:0000256" key="10">
    <source>
        <dbReference type="SAM" id="SignalP"/>
    </source>
</evidence>
<evidence type="ECO:0000256" key="7">
    <source>
        <dbReference type="ARBA" id="ARBA00022833"/>
    </source>
</evidence>
<gene>
    <name evidence="14" type="ORF">HNP60_000130</name>
</gene>
<evidence type="ECO:0000259" key="12">
    <source>
        <dbReference type="Pfam" id="PF11838"/>
    </source>
</evidence>
<accession>A0ABR6NAR7</accession>
<dbReference type="Pfam" id="PF01433">
    <property type="entry name" value="Peptidase_M1"/>
    <property type="match status" value="1"/>
</dbReference>
<keyword evidence="7 9" id="KW-0862">Zinc</keyword>
<keyword evidence="8 9" id="KW-0482">Metalloprotease</keyword>
<keyword evidence="3 9" id="KW-0031">Aminopeptidase</keyword>
<dbReference type="InterPro" id="IPR034016">
    <property type="entry name" value="M1_APN-typ"/>
</dbReference>
<evidence type="ECO:0000256" key="6">
    <source>
        <dbReference type="ARBA" id="ARBA00022801"/>
    </source>
</evidence>
<comment type="similarity">
    <text evidence="2 9">Belongs to the peptidase M1 family.</text>
</comment>
<protein>
    <recommendedName>
        <fullName evidence="9">Aminopeptidase</fullName>
        <ecNumber evidence="9">3.4.11.-</ecNumber>
    </recommendedName>
</protein>
<evidence type="ECO:0000313" key="15">
    <source>
        <dbReference type="Proteomes" id="UP001138540"/>
    </source>
</evidence>
<dbReference type="RefSeq" id="WP_184148935.1">
    <property type="nucleotide sequence ID" value="NZ_JACHKA010000001.1"/>
</dbReference>
<organism evidence="14 15">
    <name type="scientific">Sphingobium lignivorans</name>
    <dbReference type="NCBI Taxonomy" id="2735886"/>
    <lineage>
        <taxon>Bacteria</taxon>
        <taxon>Pseudomonadati</taxon>
        <taxon>Pseudomonadota</taxon>
        <taxon>Alphaproteobacteria</taxon>
        <taxon>Sphingomonadales</taxon>
        <taxon>Sphingomonadaceae</taxon>
        <taxon>Sphingobium</taxon>
    </lineage>
</organism>
<sequence>MRFFRQFFAPVLLATAAPLIAQPAQQASSPSVPQGLLPTVAAPSAYRIDLTIVPERERFSGHVEIDIDVKEASQSLFIHGRDLAMHKATARVGGQTITASYAEVDSLGVARLDFARPLPAGKATLVFDYDAPFGASPSGLYRVKVADKWYAWTQFQSIDARAAFPGFDEPGHKTPFTVSLTTPAGQTALTNAPQTGEEKAGALVKHSFAPTLPLPTYLMAFVVGPMAVAEGSVAPTPERAKPLPVRIVATEPNREKLAFALENTGPIVTLLERYFGTPFPFPKLDQIASPVMQGAMENAGADIYGDPILLLGKNPPVGQQQLFGMVVAHELAHQWFGDLVTPKWWDDLWLNESFANWMGYRIGNEWRPDLKIGLGAIDEAFQSMNTDALTAGRPIRQPIKSNAEIDSAFDAVTYGKGGQVVSMIASYLGDEKFRNGVRLHMDRHAYGSASSEDFFASLAEAAGDPRIVEALKSFVHQQGVPVVKLARATNGLTVSQSRYHLLGSQVPPQEWLIPLCVKLGETRQCSLLDRPTASLPLTGAGAIMPNAGGTGYYRFSLDEGEWVRLIEAGPGLEPGEALALNDSLWADMRAGHAAPALLVKAARSMAGHAYSEAATEAGDRLAGLRRRGLFPGKTLDAYKATLDAIYAPMLAELGFDPRAGAYAADDPDRRARRGSLVSLLAGEAKDKGVRDTLVAAMKADLAGDAGALDLSFLSAALGAYVAQGGQAVAGDLFTRALASEDTVRRGAMLSALAGSGDQAIAQWLISRFGQEGLRPTDTLRMVRGMASEPATRALAIDWLVANYDSVVTGAGIFAAASLPGITQSGCSAAEADRAEAALRPKVVQYQRGALELDRAIEQIRACAALRTARGSEIASMFD</sequence>
<feature type="domain" description="Peptidase M1 membrane alanine aminopeptidase" evidence="11">
    <location>
        <begin position="259"/>
        <end position="475"/>
    </location>
</feature>
<evidence type="ECO:0000256" key="9">
    <source>
        <dbReference type="RuleBase" id="RU364040"/>
    </source>
</evidence>
<keyword evidence="6 9" id="KW-0378">Hydrolase</keyword>
<keyword evidence="4 9" id="KW-0645">Protease</keyword>
<comment type="catalytic activity">
    <reaction evidence="1">
        <text>Release of an N-terminal amino acid, Xaa-|-Yaa- from a peptide, amide or arylamide. Xaa is preferably Ala, but may be most amino acids including Pro (slow action). When a terminal hydrophobic residue is followed by a prolyl residue, the two may be released as an intact Xaa-Pro dipeptide.</text>
        <dbReference type="EC" id="3.4.11.2"/>
    </reaction>
</comment>
<name>A0ABR6NAR7_9SPHN</name>
<dbReference type="InterPro" id="IPR027268">
    <property type="entry name" value="Peptidase_M4/M1_CTD_sf"/>
</dbReference>
<evidence type="ECO:0000256" key="4">
    <source>
        <dbReference type="ARBA" id="ARBA00022670"/>
    </source>
</evidence>
<dbReference type="CDD" id="cd09601">
    <property type="entry name" value="M1_APN-Q_like"/>
    <property type="match status" value="1"/>
</dbReference>
<keyword evidence="5 9" id="KW-0479">Metal-binding</keyword>
<feature type="chain" id="PRO_5045871915" description="Aminopeptidase" evidence="10">
    <location>
        <begin position="22"/>
        <end position="878"/>
    </location>
</feature>
<dbReference type="Gene3D" id="2.60.40.1730">
    <property type="entry name" value="tricorn interacting facor f3 domain"/>
    <property type="match status" value="1"/>
</dbReference>
<feature type="signal peptide" evidence="10">
    <location>
        <begin position="1"/>
        <end position="21"/>
    </location>
</feature>
<keyword evidence="15" id="KW-1185">Reference proteome</keyword>
<comment type="caution">
    <text evidence="14">The sequence shown here is derived from an EMBL/GenBank/DDBJ whole genome shotgun (WGS) entry which is preliminary data.</text>
</comment>
<dbReference type="GO" id="GO:0004177">
    <property type="term" value="F:aminopeptidase activity"/>
    <property type="evidence" value="ECO:0007669"/>
    <property type="project" value="UniProtKB-KW"/>
</dbReference>
<dbReference type="EMBL" id="JACHKA010000001">
    <property type="protein sequence ID" value="MBB5984156.1"/>
    <property type="molecule type" value="Genomic_DNA"/>
</dbReference>
<dbReference type="Pfam" id="PF11838">
    <property type="entry name" value="ERAP1_C"/>
    <property type="match status" value="1"/>
</dbReference>
<evidence type="ECO:0000256" key="5">
    <source>
        <dbReference type="ARBA" id="ARBA00022723"/>
    </source>
</evidence>
<dbReference type="Proteomes" id="UP001138540">
    <property type="component" value="Unassembled WGS sequence"/>
</dbReference>
<dbReference type="EC" id="3.4.11.-" evidence="9"/>
<dbReference type="InterPro" id="IPR045357">
    <property type="entry name" value="Aminopeptidase_N-like_N"/>
</dbReference>
<proteinExistence type="inferred from homology"/>
<dbReference type="InterPro" id="IPR050344">
    <property type="entry name" value="Peptidase_M1_aminopeptidases"/>
</dbReference>
<evidence type="ECO:0000259" key="11">
    <source>
        <dbReference type="Pfam" id="PF01433"/>
    </source>
</evidence>
<evidence type="ECO:0000256" key="8">
    <source>
        <dbReference type="ARBA" id="ARBA00023049"/>
    </source>
</evidence>
<dbReference type="SUPFAM" id="SSF55486">
    <property type="entry name" value="Metalloproteases ('zincins'), catalytic domain"/>
    <property type="match status" value="1"/>
</dbReference>
<dbReference type="InterPro" id="IPR001930">
    <property type="entry name" value="Peptidase_M1"/>
</dbReference>
<evidence type="ECO:0000313" key="14">
    <source>
        <dbReference type="EMBL" id="MBB5984156.1"/>
    </source>
</evidence>
<dbReference type="InterPro" id="IPR024571">
    <property type="entry name" value="ERAP1-like_C_dom"/>
</dbReference>
<evidence type="ECO:0000256" key="1">
    <source>
        <dbReference type="ARBA" id="ARBA00000098"/>
    </source>
</evidence>
<dbReference type="PRINTS" id="PR00756">
    <property type="entry name" value="ALADIPTASE"/>
</dbReference>
<dbReference type="Pfam" id="PF17900">
    <property type="entry name" value="Peptidase_M1_N"/>
    <property type="match status" value="1"/>
</dbReference>
<dbReference type="Gene3D" id="1.10.390.10">
    <property type="entry name" value="Neutral Protease Domain 2"/>
    <property type="match status" value="1"/>
</dbReference>
<dbReference type="Gene3D" id="1.25.50.20">
    <property type="match status" value="1"/>
</dbReference>
<evidence type="ECO:0000256" key="3">
    <source>
        <dbReference type="ARBA" id="ARBA00022438"/>
    </source>
</evidence>
<feature type="domain" description="ERAP1-like C-terminal" evidence="12">
    <location>
        <begin position="543"/>
        <end position="860"/>
    </location>
</feature>
<dbReference type="PANTHER" id="PTHR11533:SF174">
    <property type="entry name" value="PUROMYCIN-SENSITIVE AMINOPEPTIDASE-RELATED"/>
    <property type="match status" value="1"/>
</dbReference>